<dbReference type="EMBL" id="JBEZFP010000226">
    <property type="protein sequence ID" value="MEU8140019.1"/>
    <property type="molecule type" value="Genomic_DNA"/>
</dbReference>
<name>A0ABV3DY01_9ACTN</name>
<gene>
    <name evidence="6" type="ORF">AB0C36_41825</name>
</gene>
<reference evidence="6 7" key="1">
    <citation type="submission" date="2024-06" db="EMBL/GenBank/DDBJ databases">
        <title>The Natural Products Discovery Center: Release of the First 8490 Sequenced Strains for Exploring Actinobacteria Biosynthetic Diversity.</title>
        <authorList>
            <person name="Kalkreuter E."/>
            <person name="Kautsar S.A."/>
            <person name="Yang D."/>
            <person name="Bader C.D."/>
            <person name="Teijaro C.N."/>
            <person name="Fluegel L."/>
            <person name="Davis C.M."/>
            <person name="Simpson J.R."/>
            <person name="Lauterbach L."/>
            <person name="Steele A.D."/>
            <person name="Gui C."/>
            <person name="Meng S."/>
            <person name="Li G."/>
            <person name="Viehrig K."/>
            <person name="Ye F."/>
            <person name="Su P."/>
            <person name="Kiefer A.F."/>
            <person name="Nichols A."/>
            <person name="Cepeda A.J."/>
            <person name="Yan W."/>
            <person name="Fan B."/>
            <person name="Jiang Y."/>
            <person name="Adhikari A."/>
            <person name="Zheng C.-J."/>
            <person name="Schuster L."/>
            <person name="Cowan T.M."/>
            <person name="Smanski M.J."/>
            <person name="Chevrette M.G."/>
            <person name="De Carvalho L.P.S."/>
            <person name="Shen B."/>
        </authorList>
    </citation>
    <scope>NUCLEOTIDE SEQUENCE [LARGE SCALE GENOMIC DNA]</scope>
    <source>
        <strain evidence="6 7">NPDC048946</strain>
    </source>
</reference>
<proteinExistence type="predicted"/>
<evidence type="ECO:0000313" key="7">
    <source>
        <dbReference type="Proteomes" id="UP001551482"/>
    </source>
</evidence>
<dbReference type="Pfam" id="PF13416">
    <property type="entry name" value="SBP_bac_8"/>
    <property type="match status" value="1"/>
</dbReference>
<dbReference type="InterPro" id="IPR001188">
    <property type="entry name" value="Sperm_putr-bd"/>
</dbReference>
<dbReference type="Gene3D" id="3.40.190.10">
    <property type="entry name" value="Periplasmic binding protein-like II"/>
    <property type="match status" value="2"/>
</dbReference>
<comment type="subcellular location">
    <subcellularLocation>
        <location evidence="1">Periplasm</location>
    </subcellularLocation>
</comment>
<dbReference type="SUPFAM" id="SSF53850">
    <property type="entry name" value="Periplasmic binding protein-like II"/>
    <property type="match status" value="1"/>
</dbReference>
<evidence type="ECO:0000256" key="5">
    <source>
        <dbReference type="SAM" id="MobiDB-lite"/>
    </source>
</evidence>
<protein>
    <submittedName>
        <fullName evidence="6">Spermidine/putrescine ABC transporter substrate-binding protein</fullName>
    </submittedName>
</protein>
<keyword evidence="4" id="KW-0574">Periplasm</keyword>
<keyword evidence="7" id="KW-1185">Reference proteome</keyword>
<dbReference type="InterPro" id="IPR006059">
    <property type="entry name" value="SBP"/>
</dbReference>
<organism evidence="6 7">
    <name type="scientific">Streptodolium elevatio</name>
    <dbReference type="NCBI Taxonomy" id="3157996"/>
    <lineage>
        <taxon>Bacteria</taxon>
        <taxon>Bacillati</taxon>
        <taxon>Actinomycetota</taxon>
        <taxon>Actinomycetes</taxon>
        <taxon>Kitasatosporales</taxon>
        <taxon>Streptomycetaceae</taxon>
        <taxon>Streptodolium</taxon>
    </lineage>
</organism>
<keyword evidence="3" id="KW-0732">Signal</keyword>
<evidence type="ECO:0000313" key="6">
    <source>
        <dbReference type="EMBL" id="MEU8140019.1"/>
    </source>
</evidence>
<dbReference type="PANTHER" id="PTHR30222:SF17">
    <property type="entry name" value="SPERMIDINE_PUTRESCINE-BINDING PERIPLASMIC PROTEIN"/>
    <property type="match status" value="1"/>
</dbReference>
<evidence type="ECO:0000256" key="1">
    <source>
        <dbReference type="ARBA" id="ARBA00004418"/>
    </source>
</evidence>
<dbReference type="PANTHER" id="PTHR30222">
    <property type="entry name" value="SPERMIDINE/PUTRESCINE-BINDING PERIPLASMIC PROTEIN"/>
    <property type="match status" value="1"/>
</dbReference>
<evidence type="ECO:0000256" key="4">
    <source>
        <dbReference type="ARBA" id="ARBA00022764"/>
    </source>
</evidence>
<dbReference type="Proteomes" id="UP001551482">
    <property type="component" value="Unassembled WGS sequence"/>
</dbReference>
<dbReference type="PRINTS" id="PR00909">
    <property type="entry name" value="SPERMDNBNDNG"/>
</dbReference>
<evidence type="ECO:0000256" key="2">
    <source>
        <dbReference type="ARBA" id="ARBA00022448"/>
    </source>
</evidence>
<comment type="caution">
    <text evidence="6">The sequence shown here is derived from an EMBL/GenBank/DDBJ whole genome shotgun (WGS) entry which is preliminary data.</text>
</comment>
<feature type="region of interest" description="Disordered" evidence="5">
    <location>
        <begin position="1"/>
        <end position="20"/>
    </location>
</feature>
<dbReference type="PROSITE" id="PS51318">
    <property type="entry name" value="TAT"/>
    <property type="match status" value="1"/>
</dbReference>
<dbReference type="InterPro" id="IPR006311">
    <property type="entry name" value="TAT_signal"/>
</dbReference>
<dbReference type="CDD" id="cd13590">
    <property type="entry name" value="PBP2_PotD_PotF_like"/>
    <property type="match status" value="1"/>
</dbReference>
<accession>A0ABV3DY01</accession>
<evidence type="ECO:0000256" key="3">
    <source>
        <dbReference type="ARBA" id="ARBA00022729"/>
    </source>
</evidence>
<keyword evidence="2" id="KW-0813">Transport</keyword>
<sequence>MNSRDIRSGSPSDLGPEFDDALDRMSAPVRAAAVRNIVSGRGAAVRAAISRRTMLRGSAAAGLAVAAGGLLTACGDDSGSGGGSDIVFSNWPLYIDVDEQDENKHPTLDAFTAETGLKVKYTEDINDNNEFYAKIEPQLAKGSDTKRDLIVLTDWLASTLVRRGYVQKMDPANMPTAVKNLDPRYKGNSWDPNREFAYPWTQLSTLIAYNEQATRGFVPATVDDLLTNPQLKGKVALLTEMRDTVGMVLLGMGKQTESFTDDDYKAAIDKIQKAVDSGQIRRFTGNDYAQELQAGDIAACLAWSGDLIQLQADTPSVRFAVPEHGYPIGTDELLIPTKAAHKANAEKLIDYYYRVDVAAKLTASINYISPVVGVRDELLKLDPEIGKNELVLPSEAMAAKAHTFRALTEDEETRYEEAFAKVIGV</sequence>